<reference evidence="8 9" key="1">
    <citation type="submission" date="2021-01" db="EMBL/GenBank/DDBJ databases">
        <title>Whole genome shotgun sequence of Actinoplanes durhamensis NBRC 14914.</title>
        <authorList>
            <person name="Komaki H."/>
            <person name="Tamura T."/>
        </authorList>
    </citation>
    <scope>NUCLEOTIDE SEQUENCE [LARGE SCALE GENOMIC DNA]</scope>
    <source>
        <strain evidence="8 9">NBRC 14914</strain>
    </source>
</reference>
<evidence type="ECO:0000256" key="5">
    <source>
        <dbReference type="PROSITE-ProRule" id="PRU00169"/>
    </source>
</evidence>
<feature type="domain" description="HTH luxR-type" evidence="6">
    <location>
        <begin position="143"/>
        <end position="213"/>
    </location>
</feature>
<dbReference type="CDD" id="cd06170">
    <property type="entry name" value="LuxR_C_like"/>
    <property type="match status" value="1"/>
</dbReference>
<dbReference type="InterPro" id="IPR058245">
    <property type="entry name" value="NreC/VraR/RcsB-like_REC"/>
</dbReference>
<dbReference type="InterPro" id="IPR001789">
    <property type="entry name" value="Sig_transdc_resp-reg_receiver"/>
</dbReference>
<organism evidence="8 9">
    <name type="scientific">Paractinoplanes durhamensis</name>
    <dbReference type="NCBI Taxonomy" id="113563"/>
    <lineage>
        <taxon>Bacteria</taxon>
        <taxon>Bacillati</taxon>
        <taxon>Actinomycetota</taxon>
        <taxon>Actinomycetes</taxon>
        <taxon>Micromonosporales</taxon>
        <taxon>Micromonosporaceae</taxon>
        <taxon>Paractinoplanes</taxon>
    </lineage>
</organism>
<accession>A0ABQ3Z9M8</accession>
<dbReference type="SMART" id="SM00448">
    <property type="entry name" value="REC"/>
    <property type="match status" value="1"/>
</dbReference>
<dbReference type="InterPro" id="IPR016032">
    <property type="entry name" value="Sig_transdc_resp-reg_C-effctor"/>
</dbReference>
<evidence type="ECO:0000259" key="6">
    <source>
        <dbReference type="PROSITE" id="PS50043"/>
    </source>
</evidence>
<dbReference type="RefSeq" id="WP_203734388.1">
    <property type="nucleotide sequence ID" value="NZ_BAAATX010000020.1"/>
</dbReference>
<dbReference type="Gene3D" id="3.40.50.2300">
    <property type="match status" value="1"/>
</dbReference>
<keyword evidence="9" id="KW-1185">Reference proteome</keyword>
<dbReference type="PANTHER" id="PTHR43214:SF24">
    <property type="entry name" value="TRANSCRIPTIONAL REGULATORY PROTEIN NARL-RELATED"/>
    <property type="match status" value="1"/>
</dbReference>
<sequence>MRVALTDDTVLFREGLAALLRELGIEVTHQAGNERELLEGIADDPPDVVIMDIRLSAHGAEGLHAAESIRRRHPRVGVLLLSAYAETAYALRLLENGAAGVGYLVKDRVGRVEVLEDALRRVADGQTAIDPEIVQRLMDRPSRQRPLDLLSGQERNVLQHMAEGRSNNGVAEAMFLSQKTVEKHILSIFKKLGLEQQGQDNRRVLAVLHWLQG</sequence>
<gene>
    <name evidence="8" type="ORF">Adu01nite_78840</name>
</gene>
<evidence type="ECO:0000256" key="2">
    <source>
        <dbReference type="ARBA" id="ARBA00023015"/>
    </source>
</evidence>
<evidence type="ECO:0000313" key="9">
    <source>
        <dbReference type="Proteomes" id="UP000637628"/>
    </source>
</evidence>
<dbReference type="InterPro" id="IPR000792">
    <property type="entry name" value="Tscrpt_reg_LuxR_C"/>
</dbReference>
<dbReference type="InterPro" id="IPR011006">
    <property type="entry name" value="CheY-like_superfamily"/>
</dbReference>
<evidence type="ECO:0000259" key="7">
    <source>
        <dbReference type="PROSITE" id="PS50110"/>
    </source>
</evidence>
<evidence type="ECO:0000256" key="1">
    <source>
        <dbReference type="ARBA" id="ARBA00022553"/>
    </source>
</evidence>
<keyword evidence="3 8" id="KW-0238">DNA-binding</keyword>
<keyword evidence="1 5" id="KW-0597">Phosphoprotein</keyword>
<dbReference type="PRINTS" id="PR00038">
    <property type="entry name" value="HTHLUXR"/>
</dbReference>
<dbReference type="InterPro" id="IPR039420">
    <property type="entry name" value="WalR-like"/>
</dbReference>
<comment type="caution">
    <text evidence="8">The sequence shown here is derived from an EMBL/GenBank/DDBJ whole genome shotgun (WGS) entry which is preliminary data.</text>
</comment>
<proteinExistence type="predicted"/>
<dbReference type="SMART" id="SM00421">
    <property type="entry name" value="HTH_LUXR"/>
    <property type="match status" value="1"/>
</dbReference>
<evidence type="ECO:0000313" key="8">
    <source>
        <dbReference type="EMBL" id="GIE06534.1"/>
    </source>
</evidence>
<dbReference type="GO" id="GO:0003677">
    <property type="term" value="F:DNA binding"/>
    <property type="evidence" value="ECO:0007669"/>
    <property type="project" value="UniProtKB-KW"/>
</dbReference>
<feature type="domain" description="Response regulatory" evidence="7">
    <location>
        <begin position="2"/>
        <end position="121"/>
    </location>
</feature>
<dbReference type="PANTHER" id="PTHR43214">
    <property type="entry name" value="TWO-COMPONENT RESPONSE REGULATOR"/>
    <property type="match status" value="1"/>
</dbReference>
<dbReference type="Proteomes" id="UP000637628">
    <property type="component" value="Unassembled WGS sequence"/>
</dbReference>
<keyword evidence="2" id="KW-0805">Transcription regulation</keyword>
<dbReference type="Pfam" id="PF00072">
    <property type="entry name" value="Response_reg"/>
    <property type="match status" value="1"/>
</dbReference>
<dbReference type="EMBL" id="BOML01000064">
    <property type="protein sequence ID" value="GIE06534.1"/>
    <property type="molecule type" value="Genomic_DNA"/>
</dbReference>
<name>A0ABQ3Z9M8_9ACTN</name>
<evidence type="ECO:0000256" key="4">
    <source>
        <dbReference type="ARBA" id="ARBA00023163"/>
    </source>
</evidence>
<keyword evidence="4" id="KW-0804">Transcription</keyword>
<dbReference type="PROSITE" id="PS50043">
    <property type="entry name" value="HTH_LUXR_2"/>
    <property type="match status" value="1"/>
</dbReference>
<dbReference type="CDD" id="cd17535">
    <property type="entry name" value="REC_NarL-like"/>
    <property type="match status" value="1"/>
</dbReference>
<dbReference type="SUPFAM" id="SSF46894">
    <property type="entry name" value="C-terminal effector domain of the bipartite response regulators"/>
    <property type="match status" value="1"/>
</dbReference>
<evidence type="ECO:0000256" key="3">
    <source>
        <dbReference type="ARBA" id="ARBA00023125"/>
    </source>
</evidence>
<dbReference type="Pfam" id="PF00196">
    <property type="entry name" value="GerE"/>
    <property type="match status" value="1"/>
</dbReference>
<dbReference type="PROSITE" id="PS00622">
    <property type="entry name" value="HTH_LUXR_1"/>
    <property type="match status" value="1"/>
</dbReference>
<dbReference type="PROSITE" id="PS50110">
    <property type="entry name" value="RESPONSE_REGULATORY"/>
    <property type="match status" value="1"/>
</dbReference>
<feature type="modified residue" description="4-aspartylphosphate" evidence="5">
    <location>
        <position position="52"/>
    </location>
</feature>
<dbReference type="SUPFAM" id="SSF52172">
    <property type="entry name" value="CheY-like"/>
    <property type="match status" value="1"/>
</dbReference>
<protein>
    <submittedName>
        <fullName evidence="8">DNA-binding response regulator</fullName>
    </submittedName>
</protein>